<dbReference type="SMART" id="SM01117">
    <property type="entry name" value="Cyt-b5"/>
    <property type="match status" value="1"/>
</dbReference>
<keyword evidence="2 7" id="KW-0349">Heme</keyword>
<evidence type="ECO:0000259" key="9">
    <source>
        <dbReference type="PROSITE" id="PS51203"/>
    </source>
</evidence>
<dbReference type="PROSITE" id="PS51203">
    <property type="entry name" value="CS"/>
    <property type="match status" value="1"/>
</dbReference>
<dbReference type="GO" id="GO:0020037">
    <property type="term" value="F:heme binding"/>
    <property type="evidence" value="ECO:0007669"/>
    <property type="project" value="UniProtKB-UniRule"/>
</dbReference>
<protein>
    <recommendedName>
        <fullName evidence="1">cytochrome-b5 reductase</fullName>
        <ecNumber evidence="1">1.6.2.2</ecNumber>
    </recommendedName>
</protein>
<dbReference type="PRINTS" id="PR00363">
    <property type="entry name" value="CYTOCHROMEB5"/>
</dbReference>
<dbReference type="EC" id="1.6.2.2" evidence="1"/>
<sequence length="261" mass="30185">QVPLKPGRSLMDWIRLTKSGKDLTGLKGRLIEVTEDELSKHNKKEDCWICIRGFVYNVTPYMEYHPGGEDELMKAAGTDGTDLFDQVHRWVNYESMLKECLVGRMAVKPIAAPKVLKVFAKIMPEDEIVVWSKTFIVILLVLSKLLTLNLVFKSSNYDWFQTDSLITIVIYTKQKDMNAELVIVDCQDKQLRGEIIMDDHSYLVEVDLEHAVSEDVAGNFCLLQHFWKVEIILNKKDNIHWKMLGQPWEGHNTFIKRTDRG</sequence>
<keyword evidence="4 7" id="KW-0408">Iron</keyword>
<dbReference type="GO" id="GO:0090524">
    <property type="term" value="F:cytochrome-b5 reductase activity, acting on NADH"/>
    <property type="evidence" value="ECO:0007669"/>
    <property type="project" value="UniProtKB-EC"/>
</dbReference>
<keyword evidence="11" id="KW-1185">Reference proteome</keyword>
<dbReference type="GO" id="GO:0005783">
    <property type="term" value="C:endoplasmic reticulum"/>
    <property type="evidence" value="ECO:0007669"/>
    <property type="project" value="TreeGrafter"/>
</dbReference>
<dbReference type="Gene3D" id="3.10.120.10">
    <property type="entry name" value="Cytochrome b5-like heme/steroid binding domain"/>
    <property type="match status" value="1"/>
</dbReference>
<evidence type="ECO:0000313" key="11">
    <source>
        <dbReference type="Proteomes" id="UP000554720"/>
    </source>
</evidence>
<dbReference type="InterPro" id="IPR008978">
    <property type="entry name" value="HSP20-like_chaperone"/>
</dbReference>
<name>A0A7L2E3V4_ANTMN</name>
<dbReference type="FunFam" id="2.60.40.790:FF:000019">
    <property type="entry name" value="cytochrome b5 reductase 4 isoform X1"/>
    <property type="match status" value="1"/>
</dbReference>
<dbReference type="InterPro" id="IPR001199">
    <property type="entry name" value="Cyt_B5-like_heme/steroid-bd"/>
</dbReference>
<dbReference type="Proteomes" id="UP000554720">
    <property type="component" value="Unassembled WGS sequence"/>
</dbReference>
<feature type="domain" description="Cytochrome b5 heme-binding" evidence="8">
    <location>
        <begin position="30"/>
        <end position="106"/>
    </location>
</feature>
<comment type="similarity">
    <text evidence="7">Belongs to the cytochrome b5 family.</text>
</comment>
<keyword evidence="3 7" id="KW-0479">Metal-binding</keyword>
<dbReference type="GO" id="GO:0006801">
    <property type="term" value="P:superoxide metabolic process"/>
    <property type="evidence" value="ECO:0007669"/>
    <property type="project" value="TreeGrafter"/>
</dbReference>
<evidence type="ECO:0000256" key="3">
    <source>
        <dbReference type="ARBA" id="ARBA00022723"/>
    </source>
</evidence>
<dbReference type="PROSITE" id="PS50255">
    <property type="entry name" value="CYTOCHROME_B5_2"/>
    <property type="match status" value="1"/>
</dbReference>
<dbReference type="InterPro" id="IPR051872">
    <property type="entry name" value="Cytochrome_b5/Flavoprotein_Rdt"/>
</dbReference>
<comment type="caution">
    <text evidence="10">The sequence shown here is derived from an EMBL/GenBank/DDBJ whole genome shotgun (WGS) entry which is preliminary data.</text>
</comment>
<dbReference type="FunFam" id="3.10.120.10:FF:000001">
    <property type="entry name" value="Cytochrome b5 reductase 4"/>
    <property type="match status" value="1"/>
</dbReference>
<dbReference type="Pfam" id="PF00173">
    <property type="entry name" value="Cyt-b5"/>
    <property type="match status" value="1"/>
</dbReference>
<dbReference type="PANTHER" id="PTHR46237:SF1">
    <property type="entry name" value="CYTOCHROME B5 REDUCTASE 4"/>
    <property type="match status" value="1"/>
</dbReference>
<proteinExistence type="inferred from homology"/>
<dbReference type="EMBL" id="VWYI01018849">
    <property type="protein sequence ID" value="NXQ56435.1"/>
    <property type="molecule type" value="Genomic_DNA"/>
</dbReference>
<evidence type="ECO:0000256" key="2">
    <source>
        <dbReference type="ARBA" id="ARBA00022617"/>
    </source>
</evidence>
<feature type="domain" description="CS" evidence="9">
    <location>
        <begin position="152"/>
        <end position="245"/>
    </location>
</feature>
<evidence type="ECO:0000256" key="7">
    <source>
        <dbReference type="RuleBase" id="RU362121"/>
    </source>
</evidence>
<accession>A0A7L2E3V4</accession>
<comment type="catalytic activity">
    <reaction evidence="6">
        <text>2 Fe(III)-[cytochrome b5] + NADH = 2 Fe(II)-[cytochrome b5] + NAD(+) + H(+)</text>
        <dbReference type="Rhea" id="RHEA:46680"/>
        <dbReference type="Rhea" id="RHEA-COMP:10438"/>
        <dbReference type="Rhea" id="RHEA-COMP:10439"/>
        <dbReference type="ChEBI" id="CHEBI:15378"/>
        <dbReference type="ChEBI" id="CHEBI:29033"/>
        <dbReference type="ChEBI" id="CHEBI:29034"/>
        <dbReference type="ChEBI" id="CHEBI:57540"/>
        <dbReference type="ChEBI" id="CHEBI:57945"/>
        <dbReference type="EC" id="1.6.2.2"/>
    </reaction>
</comment>
<dbReference type="Pfam" id="PF04969">
    <property type="entry name" value="CS"/>
    <property type="match status" value="1"/>
</dbReference>
<feature type="non-terminal residue" evidence="10">
    <location>
        <position position="261"/>
    </location>
</feature>
<dbReference type="GO" id="GO:0046872">
    <property type="term" value="F:metal ion binding"/>
    <property type="evidence" value="ECO:0007669"/>
    <property type="project" value="UniProtKB-UniRule"/>
</dbReference>
<organism evidence="10 11">
    <name type="scientific">Anthoscopus minutus</name>
    <name type="common">Southern penduline-tit</name>
    <dbReference type="NCBI Taxonomy" id="156561"/>
    <lineage>
        <taxon>Eukaryota</taxon>
        <taxon>Metazoa</taxon>
        <taxon>Chordata</taxon>
        <taxon>Craniata</taxon>
        <taxon>Vertebrata</taxon>
        <taxon>Euteleostomi</taxon>
        <taxon>Archelosauria</taxon>
        <taxon>Archosauria</taxon>
        <taxon>Dinosauria</taxon>
        <taxon>Saurischia</taxon>
        <taxon>Theropoda</taxon>
        <taxon>Coelurosauria</taxon>
        <taxon>Aves</taxon>
        <taxon>Neognathae</taxon>
        <taxon>Neoaves</taxon>
        <taxon>Telluraves</taxon>
        <taxon>Australaves</taxon>
        <taxon>Passeriformes</taxon>
        <taxon>Paridae</taxon>
        <taxon>Anthoscopus</taxon>
    </lineage>
</organism>
<dbReference type="PROSITE" id="PS00191">
    <property type="entry name" value="CYTOCHROME_B5_1"/>
    <property type="match status" value="1"/>
</dbReference>
<evidence type="ECO:0000256" key="1">
    <source>
        <dbReference type="ARBA" id="ARBA00012011"/>
    </source>
</evidence>
<evidence type="ECO:0000313" key="10">
    <source>
        <dbReference type="EMBL" id="NXQ56435.1"/>
    </source>
</evidence>
<reference evidence="10 11" key="1">
    <citation type="submission" date="2019-09" db="EMBL/GenBank/DDBJ databases">
        <title>Bird 10,000 Genomes (B10K) Project - Family phase.</title>
        <authorList>
            <person name="Zhang G."/>
        </authorList>
    </citation>
    <scope>NUCLEOTIDE SEQUENCE [LARGE SCALE GENOMIC DNA]</scope>
    <source>
        <strain evidence="10">B10K-DU-011-42</strain>
        <tissue evidence="10">Muscle</tissue>
    </source>
</reference>
<evidence type="ECO:0000259" key="8">
    <source>
        <dbReference type="PROSITE" id="PS50255"/>
    </source>
</evidence>
<dbReference type="InterPro" id="IPR036400">
    <property type="entry name" value="Cyt_B5-like_heme/steroid_sf"/>
</dbReference>
<evidence type="ECO:0000256" key="6">
    <source>
        <dbReference type="ARBA" id="ARBA00047682"/>
    </source>
</evidence>
<dbReference type="PANTHER" id="PTHR46237">
    <property type="entry name" value="CYTOCHROME B5 REDUCTASE 4 FAMILY MEMBER"/>
    <property type="match status" value="1"/>
</dbReference>
<evidence type="ECO:0000256" key="4">
    <source>
        <dbReference type="ARBA" id="ARBA00023004"/>
    </source>
</evidence>
<dbReference type="InterPro" id="IPR007052">
    <property type="entry name" value="CS_dom"/>
</dbReference>
<feature type="non-terminal residue" evidence="10">
    <location>
        <position position="1"/>
    </location>
</feature>
<dbReference type="OrthoDB" id="432299at2759"/>
<dbReference type="AlphaFoldDB" id="A0A7L2E3V4"/>
<dbReference type="SUPFAM" id="SSF55856">
    <property type="entry name" value="Cytochrome b5-like heme/steroid binding domain"/>
    <property type="match status" value="1"/>
</dbReference>
<evidence type="ECO:0000256" key="5">
    <source>
        <dbReference type="ARBA" id="ARBA00023027"/>
    </source>
</evidence>
<keyword evidence="5" id="KW-0520">NAD</keyword>
<dbReference type="SUPFAM" id="SSF49764">
    <property type="entry name" value="HSP20-like chaperones"/>
    <property type="match status" value="1"/>
</dbReference>
<dbReference type="InterPro" id="IPR018506">
    <property type="entry name" value="Cyt_B5_heme-BS"/>
</dbReference>
<gene>
    <name evidence="10" type="primary">Cyb5r4</name>
    <name evidence="10" type="ORF">ANTMIN_R09468</name>
</gene>
<dbReference type="Gene3D" id="2.60.40.790">
    <property type="match status" value="1"/>
</dbReference>